<dbReference type="EMBL" id="SNZF01000013">
    <property type="protein sequence ID" value="TDR34678.1"/>
    <property type="molecule type" value="Genomic_DNA"/>
</dbReference>
<proteinExistence type="predicted"/>
<dbReference type="RefSeq" id="WP_133675358.1">
    <property type="nucleotide sequence ID" value="NZ_SNZF01000013.1"/>
</dbReference>
<dbReference type="AlphaFoldDB" id="A0A4R6YER3"/>
<reference evidence="1 2" key="1">
    <citation type="submission" date="2019-03" db="EMBL/GenBank/DDBJ databases">
        <title>Genomic Encyclopedia of Type Strains, Phase IV (KMG-IV): sequencing the most valuable type-strain genomes for metagenomic binning, comparative biology and taxonomic classification.</title>
        <authorList>
            <person name="Goeker M."/>
        </authorList>
    </citation>
    <scope>NUCLEOTIDE SEQUENCE [LARGE SCALE GENOMIC DNA]</scope>
    <source>
        <strain evidence="1 2">DSM 11603</strain>
    </source>
</reference>
<dbReference type="OrthoDB" id="9813753at2"/>
<dbReference type="InterPro" id="IPR005335">
    <property type="entry name" value="Terminase_ssu"/>
</dbReference>
<keyword evidence="2" id="KW-1185">Reference proteome</keyword>
<sequence>MSVLPNPRHEAFAQSLAKGKTAIEAYADAGYKPNRSHASRLVAKGNVTARVAELQQKVAKKVEVTVESLAGELEEARALALTERQTSAAVQATMGKAKLFGLGVENRRLSGSVQVVTITAKDLDGLTEDELAILERAYPILQRIGVFGGTGGAEAEEGG</sequence>
<accession>A0A4R6YER3</accession>
<protein>
    <submittedName>
        <fullName evidence="1">Terminase small subunit</fullName>
    </submittedName>
</protein>
<gene>
    <name evidence="1" type="ORF">DES43_113109</name>
</gene>
<evidence type="ECO:0000313" key="2">
    <source>
        <dbReference type="Proteomes" id="UP000294958"/>
    </source>
</evidence>
<comment type="caution">
    <text evidence="1">The sequence shown here is derived from an EMBL/GenBank/DDBJ whole genome shotgun (WGS) entry which is preliminary data.</text>
</comment>
<dbReference type="InterPro" id="IPR038713">
    <property type="entry name" value="Terminase_Gp1_N_sf"/>
</dbReference>
<evidence type="ECO:0000313" key="1">
    <source>
        <dbReference type="EMBL" id="TDR34678.1"/>
    </source>
</evidence>
<dbReference type="Gene3D" id="1.10.10.1400">
    <property type="entry name" value="Terminase, small subunit, N-terminal DNA-binding domain, HTH motif"/>
    <property type="match status" value="1"/>
</dbReference>
<name>A0A4R6YER3_9HYPH</name>
<dbReference type="Pfam" id="PF03592">
    <property type="entry name" value="Terminase_2"/>
    <property type="match status" value="1"/>
</dbReference>
<organism evidence="1 2">
    <name type="scientific">Aquamicrobium defluvii</name>
    <dbReference type="NCBI Taxonomy" id="69279"/>
    <lineage>
        <taxon>Bacteria</taxon>
        <taxon>Pseudomonadati</taxon>
        <taxon>Pseudomonadota</taxon>
        <taxon>Alphaproteobacteria</taxon>
        <taxon>Hyphomicrobiales</taxon>
        <taxon>Phyllobacteriaceae</taxon>
        <taxon>Aquamicrobium</taxon>
    </lineage>
</organism>
<dbReference type="Proteomes" id="UP000294958">
    <property type="component" value="Unassembled WGS sequence"/>
</dbReference>